<dbReference type="RefSeq" id="WP_075044774.1">
    <property type="nucleotide sequence ID" value="NZ_CP018743.1"/>
</dbReference>
<dbReference type="Gene3D" id="3.40.1580.10">
    <property type="entry name" value="SMI1/KNR4-like"/>
    <property type="match status" value="1"/>
</dbReference>
<evidence type="ECO:0000259" key="1">
    <source>
        <dbReference type="SMART" id="SM00860"/>
    </source>
</evidence>
<dbReference type="SUPFAM" id="SSF160631">
    <property type="entry name" value="SMI1/KNR4-like"/>
    <property type="match status" value="1"/>
</dbReference>
<reference evidence="2 3" key="1">
    <citation type="submission" date="2016-12" db="EMBL/GenBank/DDBJ databases">
        <title>Draft Genome Sequence of Mercury Resistant Pseudomonas DRA525.</title>
        <authorList>
            <person name="Drace K.M."/>
        </authorList>
    </citation>
    <scope>NUCLEOTIDE SEQUENCE [LARGE SCALE GENOMIC DNA]</scope>
    <source>
        <strain evidence="2 3">DRA525</strain>
    </source>
</reference>
<accession>A0A1L5PNY1</accession>
<proteinExistence type="predicted"/>
<evidence type="ECO:0000313" key="2">
    <source>
        <dbReference type="EMBL" id="APO81880.1"/>
    </source>
</evidence>
<dbReference type="EMBL" id="CP018743">
    <property type="protein sequence ID" value="APO81880.1"/>
    <property type="molecule type" value="Genomic_DNA"/>
</dbReference>
<dbReference type="InterPro" id="IPR037883">
    <property type="entry name" value="Knr4/Smi1-like_sf"/>
</dbReference>
<protein>
    <submittedName>
        <fullName evidence="2">SMI1/KNR4 family protein</fullName>
    </submittedName>
</protein>
<dbReference type="SMART" id="SM00860">
    <property type="entry name" value="SMI1_KNR4"/>
    <property type="match status" value="1"/>
</dbReference>
<dbReference type="AlphaFoldDB" id="A0A1L5PNY1"/>
<dbReference type="Pfam" id="PF14567">
    <property type="entry name" value="SUKH_5"/>
    <property type="match status" value="1"/>
</dbReference>
<sequence>MKTLEKLVEEQQAATRPATRANIDTLESNLGFALGNEYREYLERFGVIAHDAYETYGLGVPDDYFLHVLNAYKDLASDASYPATAVPLLELGDGQYYLYDTQDQRVVLWATPNGGVVRTLDGNLEGFLIKHIFQG</sequence>
<dbReference type="InterPro" id="IPR018958">
    <property type="entry name" value="Knr4/Smi1-like_dom"/>
</dbReference>
<feature type="domain" description="Knr4/Smi1-like" evidence="1">
    <location>
        <begin position="17"/>
        <end position="130"/>
    </location>
</feature>
<evidence type="ECO:0000313" key="3">
    <source>
        <dbReference type="Proteomes" id="UP000185146"/>
    </source>
</evidence>
<name>A0A1L5PNY1_PSEPU</name>
<gene>
    <name evidence="2" type="ORF">BL240_10695</name>
</gene>
<organism evidence="2 3">
    <name type="scientific">Pseudomonas putida</name>
    <name type="common">Arthrobacter siderocapsulatus</name>
    <dbReference type="NCBI Taxonomy" id="303"/>
    <lineage>
        <taxon>Bacteria</taxon>
        <taxon>Pseudomonadati</taxon>
        <taxon>Pseudomonadota</taxon>
        <taxon>Gammaproteobacteria</taxon>
        <taxon>Pseudomonadales</taxon>
        <taxon>Pseudomonadaceae</taxon>
        <taxon>Pseudomonas</taxon>
    </lineage>
</organism>
<dbReference type="Proteomes" id="UP000185146">
    <property type="component" value="Chromosome"/>
</dbReference>